<evidence type="ECO:0000313" key="5">
    <source>
        <dbReference type="Proteomes" id="UP001146120"/>
    </source>
</evidence>
<dbReference type="Proteomes" id="UP001146120">
    <property type="component" value="Unassembled WGS sequence"/>
</dbReference>
<dbReference type="AlphaFoldDB" id="A0AAV2YQI7"/>
<dbReference type="InterPro" id="IPR027038">
    <property type="entry name" value="RanGap"/>
</dbReference>
<dbReference type="EMBL" id="DAKRPA010000166">
    <property type="protein sequence ID" value="DAZ96496.1"/>
    <property type="molecule type" value="Genomic_DNA"/>
</dbReference>
<comment type="caution">
    <text evidence="4">The sequence shown here is derived from an EMBL/GenBank/DDBJ whole genome shotgun (WGS) entry which is preliminary data.</text>
</comment>
<protein>
    <submittedName>
        <fullName evidence="4">Uncharacterized protein</fullName>
    </submittedName>
</protein>
<dbReference type="PANTHER" id="PTHR24113:SF12">
    <property type="entry name" value="RAN GTPASE-ACTIVATING PROTEIN 1"/>
    <property type="match status" value="1"/>
</dbReference>
<dbReference type="GO" id="GO:0006913">
    <property type="term" value="P:nucleocytoplasmic transport"/>
    <property type="evidence" value="ECO:0007669"/>
    <property type="project" value="TreeGrafter"/>
</dbReference>
<proteinExistence type="predicted"/>
<dbReference type="SMART" id="SM00368">
    <property type="entry name" value="LRR_RI"/>
    <property type="match status" value="5"/>
</dbReference>
<keyword evidence="2" id="KW-0433">Leucine-rich repeat</keyword>
<dbReference type="InterPro" id="IPR032675">
    <property type="entry name" value="LRR_dom_sf"/>
</dbReference>
<evidence type="ECO:0000256" key="2">
    <source>
        <dbReference type="ARBA" id="ARBA00022614"/>
    </source>
</evidence>
<dbReference type="Pfam" id="PF13516">
    <property type="entry name" value="LRR_6"/>
    <property type="match status" value="4"/>
</dbReference>
<evidence type="ECO:0000313" key="4">
    <source>
        <dbReference type="EMBL" id="DAZ96496.1"/>
    </source>
</evidence>
<evidence type="ECO:0000256" key="3">
    <source>
        <dbReference type="ARBA" id="ARBA00022737"/>
    </source>
</evidence>
<dbReference type="GO" id="GO:0005829">
    <property type="term" value="C:cytosol"/>
    <property type="evidence" value="ECO:0007669"/>
    <property type="project" value="TreeGrafter"/>
</dbReference>
<reference evidence="4" key="2">
    <citation type="journal article" date="2023" name="Microbiol Resour">
        <title>Decontamination and Annotation of the Draft Genome Sequence of the Oomycete Lagenidium giganteum ARSEF 373.</title>
        <authorList>
            <person name="Morgan W.R."/>
            <person name="Tartar A."/>
        </authorList>
    </citation>
    <scope>NUCLEOTIDE SEQUENCE</scope>
    <source>
        <strain evidence="4">ARSEF 373</strain>
    </source>
</reference>
<name>A0AAV2YQI7_9STRA</name>
<keyword evidence="5" id="KW-1185">Reference proteome</keyword>
<accession>A0AAV2YQI7</accession>
<keyword evidence="3" id="KW-0677">Repeat</keyword>
<dbReference type="PANTHER" id="PTHR24113">
    <property type="entry name" value="RAN GTPASE-ACTIVATING PROTEIN 1"/>
    <property type="match status" value="1"/>
</dbReference>
<keyword evidence="1" id="KW-0343">GTPase activation</keyword>
<dbReference type="Gene3D" id="3.80.10.10">
    <property type="entry name" value="Ribonuclease Inhibitor"/>
    <property type="match status" value="2"/>
</dbReference>
<dbReference type="GO" id="GO:0005634">
    <property type="term" value="C:nucleus"/>
    <property type="evidence" value="ECO:0007669"/>
    <property type="project" value="TreeGrafter"/>
</dbReference>
<gene>
    <name evidence="4" type="ORF">N0F65_008363</name>
</gene>
<dbReference type="GO" id="GO:0005096">
    <property type="term" value="F:GTPase activator activity"/>
    <property type="evidence" value="ECO:0007669"/>
    <property type="project" value="UniProtKB-KW"/>
</dbReference>
<dbReference type="SUPFAM" id="SSF52047">
    <property type="entry name" value="RNI-like"/>
    <property type="match status" value="1"/>
</dbReference>
<dbReference type="GO" id="GO:0048471">
    <property type="term" value="C:perinuclear region of cytoplasm"/>
    <property type="evidence" value="ECO:0007669"/>
    <property type="project" value="TreeGrafter"/>
</dbReference>
<reference evidence="4" key="1">
    <citation type="submission" date="2022-11" db="EMBL/GenBank/DDBJ databases">
        <authorList>
            <person name="Morgan W.R."/>
            <person name="Tartar A."/>
        </authorList>
    </citation>
    <scope>NUCLEOTIDE SEQUENCE</scope>
    <source>
        <strain evidence="4">ARSEF 373</strain>
    </source>
</reference>
<dbReference type="InterPro" id="IPR001611">
    <property type="entry name" value="Leu-rich_rpt"/>
</dbReference>
<evidence type="ECO:0000256" key="1">
    <source>
        <dbReference type="ARBA" id="ARBA00022468"/>
    </source>
</evidence>
<dbReference type="GO" id="GO:0031267">
    <property type="term" value="F:small GTPase binding"/>
    <property type="evidence" value="ECO:0007669"/>
    <property type="project" value="TreeGrafter"/>
</dbReference>
<sequence length="349" mass="37385">MSKKKPTGKSSGKKEAVDENAVTRQMVLSNYGKMCRSIGMPQNTHVNDVIRGKEEDGELVNFILEGDVGPIGPGGVRALATAILISFQRTIDPISQQDRTSIFATFVSGSKTSEMKAPRPLHASLLYSTPPGLNIAYLELLDCGIGKEGCTALAEALKAQKQPGLLTLNLDYNSDIGDEGAAELCQGLFTNTTLKQLHLDYCNIGPEGAIKLAQLVCLPQSALETLSIGGNNLGDEGLLHFSLGLARSHSLVTLNLFDNGIRHTPEAMTAFRDALTRAKSLAHVDFTYNPIDVEGAEMLLPALGPENIKLKSFQVDSSLPADIFARLNRAAKAEGKKKGKKKGGGKKKK</sequence>
<organism evidence="4 5">
    <name type="scientific">Lagenidium giganteum</name>
    <dbReference type="NCBI Taxonomy" id="4803"/>
    <lineage>
        <taxon>Eukaryota</taxon>
        <taxon>Sar</taxon>
        <taxon>Stramenopiles</taxon>
        <taxon>Oomycota</taxon>
        <taxon>Peronosporomycetes</taxon>
        <taxon>Pythiales</taxon>
        <taxon>Pythiaceae</taxon>
    </lineage>
</organism>